<reference evidence="1 2" key="1">
    <citation type="journal article" date="2016" name="Nat. Commun.">
        <title>Thousands of microbial genomes shed light on interconnected biogeochemical processes in an aquifer system.</title>
        <authorList>
            <person name="Anantharaman K."/>
            <person name="Brown C.T."/>
            <person name="Hug L.A."/>
            <person name="Sharon I."/>
            <person name="Castelle C.J."/>
            <person name="Probst A.J."/>
            <person name="Thomas B.C."/>
            <person name="Singh A."/>
            <person name="Wilkins M.J."/>
            <person name="Karaoz U."/>
            <person name="Brodie E.L."/>
            <person name="Williams K.H."/>
            <person name="Hubbard S.S."/>
            <person name="Banfield J.F."/>
        </authorList>
    </citation>
    <scope>NUCLEOTIDE SEQUENCE [LARGE SCALE GENOMIC DNA]</scope>
</reference>
<dbReference type="EMBL" id="MHLL01000001">
    <property type="protein sequence ID" value="OGZ10876.1"/>
    <property type="molecule type" value="Genomic_DNA"/>
</dbReference>
<protein>
    <recommendedName>
        <fullName evidence="3">Nudix hydrolase domain-containing protein</fullName>
    </recommendedName>
</protein>
<evidence type="ECO:0008006" key="3">
    <source>
        <dbReference type="Google" id="ProtNLM"/>
    </source>
</evidence>
<dbReference type="Proteomes" id="UP000177996">
    <property type="component" value="Unassembled WGS sequence"/>
</dbReference>
<organism evidence="1 2">
    <name type="scientific">Candidatus Lloydbacteria bacterium RIFCSPHIGHO2_02_FULL_50_13</name>
    <dbReference type="NCBI Taxonomy" id="1798661"/>
    <lineage>
        <taxon>Bacteria</taxon>
        <taxon>Candidatus Lloydiibacteriota</taxon>
    </lineage>
</organism>
<proteinExistence type="predicted"/>
<dbReference type="AlphaFoldDB" id="A0A1G2DB89"/>
<evidence type="ECO:0000313" key="1">
    <source>
        <dbReference type="EMBL" id="OGZ10876.1"/>
    </source>
</evidence>
<dbReference type="SUPFAM" id="SSF55811">
    <property type="entry name" value="Nudix"/>
    <property type="match status" value="1"/>
</dbReference>
<name>A0A1G2DB89_9BACT</name>
<dbReference type="Gene3D" id="3.90.79.10">
    <property type="entry name" value="Nucleoside Triphosphate Pyrophosphohydrolase"/>
    <property type="match status" value="1"/>
</dbReference>
<sequence length="171" mass="19849">MSFNYVWKNKEANFDKPLKRQVRGGTHITFEIILKWNGKYVALRRQSIPGHERPPRANKYPNGLLYFCHNLIRYGESVEHCVKRIVKSQAGVGIKSYKVVDIESSVQKKDDQWAVIPLVIAELKTKPKEGSFGNHVSEVVAFTRKNVPNDFAWWEKSEVEYLLNKFDKNTP</sequence>
<evidence type="ECO:0000313" key="2">
    <source>
        <dbReference type="Proteomes" id="UP000177996"/>
    </source>
</evidence>
<comment type="caution">
    <text evidence="1">The sequence shown here is derived from an EMBL/GenBank/DDBJ whole genome shotgun (WGS) entry which is preliminary data.</text>
</comment>
<gene>
    <name evidence="1" type="ORF">A3D65_00180</name>
</gene>
<accession>A0A1G2DB89</accession>
<dbReference type="InterPro" id="IPR015797">
    <property type="entry name" value="NUDIX_hydrolase-like_dom_sf"/>
</dbReference>